<dbReference type="PANTHER" id="PTHR43023">
    <property type="entry name" value="PROTEIN TRIGALACTOSYLDIACYLGLYCEROL 3, CHLOROPLASTIC"/>
    <property type="match status" value="1"/>
</dbReference>
<dbReference type="GO" id="GO:0005524">
    <property type="term" value="F:ATP binding"/>
    <property type="evidence" value="ECO:0007669"/>
    <property type="project" value="InterPro"/>
</dbReference>
<feature type="domain" description="ABC transporter" evidence="2">
    <location>
        <begin position="29"/>
        <end position="98"/>
    </location>
</feature>
<evidence type="ECO:0000256" key="1">
    <source>
        <dbReference type="ARBA" id="ARBA00022448"/>
    </source>
</evidence>
<sequence>MDNDLNGEPRIVSIRLEEIQKHLGTQHVLRGVDLDIFSGETMVLIGASGGGKSVILKHITGLMRPDSGRVIIGKQDISQLNEKGLALIRQKVGVLFQNG</sequence>
<dbReference type="Pfam" id="PF00005">
    <property type="entry name" value="ABC_tran"/>
    <property type="match status" value="1"/>
</dbReference>
<keyword evidence="1" id="KW-0813">Transport</keyword>
<reference evidence="3" key="1">
    <citation type="submission" date="2018-05" db="EMBL/GenBank/DDBJ databases">
        <authorList>
            <person name="Lanie J.A."/>
            <person name="Ng W.-L."/>
            <person name="Kazmierczak K.M."/>
            <person name="Andrzejewski T.M."/>
            <person name="Davidsen T.M."/>
            <person name="Wayne K.J."/>
            <person name="Tettelin H."/>
            <person name="Glass J.I."/>
            <person name="Rusch D."/>
            <person name="Podicherti R."/>
            <person name="Tsui H.-C.T."/>
            <person name="Winkler M.E."/>
        </authorList>
    </citation>
    <scope>NUCLEOTIDE SEQUENCE</scope>
</reference>
<evidence type="ECO:0000313" key="3">
    <source>
        <dbReference type="EMBL" id="SVE40140.1"/>
    </source>
</evidence>
<dbReference type="GO" id="GO:0016887">
    <property type="term" value="F:ATP hydrolysis activity"/>
    <property type="evidence" value="ECO:0007669"/>
    <property type="project" value="InterPro"/>
</dbReference>
<gene>
    <name evidence="3" type="ORF">METZ01_LOCUS492994</name>
</gene>
<dbReference type="SUPFAM" id="SSF52540">
    <property type="entry name" value="P-loop containing nucleoside triphosphate hydrolases"/>
    <property type="match status" value="1"/>
</dbReference>
<organism evidence="3">
    <name type="scientific">marine metagenome</name>
    <dbReference type="NCBI Taxonomy" id="408172"/>
    <lineage>
        <taxon>unclassified sequences</taxon>
        <taxon>metagenomes</taxon>
        <taxon>ecological metagenomes</taxon>
    </lineage>
</organism>
<proteinExistence type="predicted"/>
<dbReference type="Gene3D" id="3.40.50.300">
    <property type="entry name" value="P-loop containing nucleotide triphosphate hydrolases"/>
    <property type="match status" value="1"/>
</dbReference>
<dbReference type="AlphaFoldDB" id="A0A383D753"/>
<dbReference type="InterPro" id="IPR027417">
    <property type="entry name" value="P-loop_NTPase"/>
</dbReference>
<dbReference type="EMBL" id="UINC01214765">
    <property type="protein sequence ID" value="SVE40140.1"/>
    <property type="molecule type" value="Genomic_DNA"/>
</dbReference>
<feature type="non-terminal residue" evidence="3">
    <location>
        <position position="99"/>
    </location>
</feature>
<accession>A0A383D753</accession>
<evidence type="ECO:0000259" key="2">
    <source>
        <dbReference type="Pfam" id="PF00005"/>
    </source>
</evidence>
<dbReference type="InterPro" id="IPR003439">
    <property type="entry name" value="ABC_transporter-like_ATP-bd"/>
</dbReference>
<protein>
    <recommendedName>
        <fullName evidence="2">ABC transporter domain-containing protein</fullName>
    </recommendedName>
</protein>
<dbReference type="PANTHER" id="PTHR43023:SF6">
    <property type="entry name" value="INTERMEMBRANE PHOSPHOLIPID TRANSPORT SYSTEM ATP-BINDING PROTEIN MLAF"/>
    <property type="match status" value="1"/>
</dbReference>
<name>A0A383D753_9ZZZZ</name>